<proteinExistence type="inferred from homology"/>
<protein>
    <submittedName>
        <fullName evidence="5">Nuclear pore complex protein Nup205-like protein</fullName>
    </submittedName>
</protein>
<dbReference type="VEuPathDB" id="VectorBase:LDEU007295"/>
<name>A0A443SBG3_9ACAR</name>
<evidence type="ECO:0000256" key="3">
    <source>
        <dbReference type="ARBA" id="ARBA00022448"/>
    </source>
</evidence>
<gene>
    <name evidence="5" type="ORF">B4U80_10008</name>
</gene>
<dbReference type="EMBL" id="NCKV01004461">
    <property type="protein sequence ID" value="RWS24745.1"/>
    <property type="molecule type" value="Genomic_DNA"/>
</dbReference>
<dbReference type="GO" id="GO:0017056">
    <property type="term" value="F:structural constituent of nuclear pore"/>
    <property type="evidence" value="ECO:0007669"/>
    <property type="project" value="TreeGrafter"/>
</dbReference>
<feature type="non-terminal residue" evidence="5">
    <location>
        <position position="1482"/>
    </location>
</feature>
<accession>A0A443SBG3</accession>
<keyword evidence="3" id="KW-0813">Transport</keyword>
<evidence type="ECO:0000256" key="1">
    <source>
        <dbReference type="ARBA" id="ARBA00004123"/>
    </source>
</evidence>
<sequence>MNESAVHSSVNLGFANRWTSFKRLQEVVHNVVFKNCTDLIYEFENLLKIHKNDFNSLLKNPPRNAIHKEIVSKASKDGINIIQHQSQSKTIIPAMMVEEALILSEMFDLNELISLELIITGSNHEPRFPGMSRGPIAVLLYYDSKLSLLTTLKTLLQSSSGRTWSLKLSKDIIAIIDAVVADFGSNGISQCLDLLLKYDNNVEFDLLQRNQALGPGKYKRQIYNMIKDIHQLYADLVYSYAAQKDINDFCDIKKLIDVIGTRSEIDSNGTLDSICTTLLMALLYTIDVSVLQSCDENDPLVQIIPVVKHKSLLDSVLKSVASRNFAVEDLKSIINFAGAITAKTLSLYPVNGQNITEIQDEALVEDSIEKKVFEALHKYLASNPIVHSEEFFMRRIHVLISDFIAFMPLKLKELRDKGDEISRIIAAYVAEGIHPPATLSRHFEKFLYFLAAFYANDNFNLANDIWMSVAEDGQSLPKFVSFHKFVRSIVDSFLPQMLHLPLLELLSSFALKSPLCIFNLLKSSENHQNTQLSLNQFFTIFQNYYSALRGGDKSSTSALIIGNQLQRPFLNLTSTEIDVLCGILKLISAIVKKDKTCCIAIAENQRFNCISTFVGLLVCAIPRKLKAAILSTLGAFAKLTPSIALSIWIKMDSVFPKPQIAVTTVASTQQQRFWQSGIAVEIEDIEPRNEEYPITIAFLKSLNSLLFHINCNRQTHYQLSVESCLGFVINSIFLKSSSRIFKSEKEKWTVKYYCLKVIRQVLRDFDPLSDGPVKKGAFSVLSQVLQENILFRRMMEVVEDVVSALEPDALSSSTETHIAVDTIKKSLSAVLEIFNSVAEKENDFLLTVHSIPGFPLAMLMKLASLFFDINPNTGVVDRLATLVRVLSLSSDIQISILKFLQHLVSSEASVSQQILLQIQPFNKYHDDYFIHVFLECLESDEKNLRLEALKFILITLKRDIASFSSFGFSHRLLGFDQNKSNLRTPGPSGQTFTCLHAIIALVETCEDMSQSDERCFSMQILHCLSKDAETCEVTLRFLRTSYDLITRYLDVLQKRQDQLPSTWLNESNIGEISWFWRLLSIELKITTENHLKSHSNSYLKQLLGEKAKKKLTDLVPKDIFEHSHPDTPNWEYFDTTQLWKTISECTSESGDPIDVKQLHQKLINEIRLVGPQLGVVQTGVIQTEIHKILEFAANLNKSRDQLNDKLNYFESWRELAEIMLCARCLDVFDVDVKARILLEMIQELLQRASNSETIDSLLTPISSVVLLSSTCLRNLKRDSAIKTHLLATAKNITNLLESSSSAALWQKHKRARVNLYGTLLHIYRIIPQHLFPEIKLSFRILEKLCKDVLSGHEITKVLAISVLNETDPSWIREVVNDGTLHLLINSLMVDEKEVKTVKFDEHCKAFYSFESKITLLMKIASTSNGSQLLLQLGIVDVLSSLEVIEIYPFLFGQSEICFKMFSSILRLLISLCSGVKRQNIDQ</sequence>
<dbReference type="InterPro" id="IPR021827">
    <property type="entry name" value="Nup186/Nup192/Nup205"/>
</dbReference>
<evidence type="ECO:0000256" key="4">
    <source>
        <dbReference type="ARBA" id="ARBA00023242"/>
    </source>
</evidence>
<keyword evidence="4" id="KW-0539">Nucleus</keyword>
<organism evidence="5 6">
    <name type="scientific">Leptotrombidium deliense</name>
    <dbReference type="NCBI Taxonomy" id="299467"/>
    <lineage>
        <taxon>Eukaryota</taxon>
        <taxon>Metazoa</taxon>
        <taxon>Ecdysozoa</taxon>
        <taxon>Arthropoda</taxon>
        <taxon>Chelicerata</taxon>
        <taxon>Arachnida</taxon>
        <taxon>Acari</taxon>
        <taxon>Acariformes</taxon>
        <taxon>Trombidiformes</taxon>
        <taxon>Prostigmata</taxon>
        <taxon>Anystina</taxon>
        <taxon>Parasitengona</taxon>
        <taxon>Trombiculoidea</taxon>
        <taxon>Trombiculidae</taxon>
        <taxon>Leptotrombidium</taxon>
    </lineage>
</organism>
<dbReference type="Proteomes" id="UP000288716">
    <property type="component" value="Unassembled WGS sequence"/>
</dbReference>
<reference evidence="5 6" key="1">
    <citation type="journal article" date="2018" name="Gigascience">
        <title>Genomes of trombidid mites reveal novel predicted allergens and laterally-transferred genes associated with secondary metabolism.</title>
        <authorList>
            <person name="Dong X."/>
            <person name="Chaisiri K."/>
            <person name="Xia D."/>
            <person name="Armstrong S.D."/>
            <person name="Fang Y."/>
            <person name="Donnelly M.J."/>
            <person name="Kadowaki T."/>
            <person name="McGarry J.W."/>
            <person name="Darby A.C."/>
            <person name="Makepeace B.L."/>
        </authorList>
    </citation>
    <scope>NUCLEOTIDE SEQUENCE [LARGE SCALE GENOMIC DNA]</scope>
    <source>
        <strain evidence="5">UoL-UT</strain>
    </source>
</reference>
<evidence type="ECO:0000313" key="5">
    <source>
        <dbReference type="EMBL" id="RWS24745.1"/>
    </source>
</evidence>
<dbReference type="Pfam" id="PF11894">
    <property type="entry name" value="Nup192"/>
    <property type="match status" value="1"/>
</dbReference>
<dbReference type="GO" id="GO:0006999">
    <property type="term" value="P:nuclear pore organization"/>
    <property type="evidence" value="ECO:0007669"/>
    <property type="project" value="TreeGrafter"/>
</dbReference>
<dbReference type="Gene3D" id="1.25.10.10">
    <property type="entry name" value="Leucine-rich Repeat Variant"/>
    <property type="match status" value="1"/>
</dbReference>
<evidence type="ECO:0000256" key="2">
    <source>
        <dbReference type="ARBA" id="ARBA00005892"/>
    </source>
</evidence>
<evidence type="ECO:0000313" key="6">
    <source>
        <dbReference type="Proteomes" id="UP000288716"/>
    </source>
</evidence>
<dbReference type="InterPro" id="IPR011989">
    <property type="entry name" value="ARM-like"/>
</dbReference>
<dbReference type="GO" id="GO:0044611">
    <property type="term" value="C:nuclear pore inner ring"/>
    <property type="evidence" value="ECO:0007669"/>
    <property type="project" value="TreeGrafter"/>
</dbReference>
<dbReference type="STRING" id="299467.A0A443SBG3"/>
<dbReference type="OrthoDB" id="2019644at2759"/>
<dbReference type="PANTHER" id="PTHR31344:SF0">
    <property type="entry name" value="NUCLEAR PORE COMPLEX PROTEIN NUP205"/>
    <property type="match status" value="1"/>
</dbReference>
<keyword evidence="6" id="KW-1185">Reference proteome</keyword>
<dbReference type="PANTHER" id="PTHR31344">
    <property type="entry name" value="NUCLEAR PORE COMPLEX PROTEIN NUP205"/>
    <property type="match status" value="1"/>
</dbReference>
<comment type="similarity">
    <text evidence="2">Belongs to the NUP186/NUP192/NUP205 family.</text>
</comment>
<comment type="caution">
    <text evidence="5">The sequence shown here is derived from an EMBL/GenBank/DDBJ whole genome shotgun (WGS) entry which is preliminary data.</text>
</comment>
<comment type="subcellular location">
    <subcellularLocation>
        <location evidence="1">Nucleus</location>
    </subcellularLocation>
</comment>